<dbReference type="NCBIfam" id="TIGR03083">
    <property type="entry name" value="maleylpyruvate isomerase family mycothiol-dependent enzyme"/>
    <property type="match status" value="1"/>
</dbReference>
<comment type="caution">
    <text evidence="1">The sequence shown here is derived from an EMBL/GenBank/DDBJ whole genome shotgun (WGS) entry which is preliminary data.</text>
</comment>
<dbReference type="InterPro" id="IPR017519">
    <property type="entry name" value="CHP03085"/>
</dbReference>
<gene>
    <name evidence="1" type="ORF">EGT67_09800</name>
</gene>
<dbReference type="RefSeq" id="WP_127915876.1">
    <property type="nucleotide sequence ID" value="NZ_RKLP01000004.1"/>
</dbReference>
<sequence>MPYARDERHALVDTMRATGPDAPTLCGDWTARDLAAHLVLRERRLDASPGILVPALAGRTERVQRGIARKEWNALLEDVRSGPPLWSPFRLVDEQTNLAEMFVHHEDVRRARPDWTVRALPDGMQDKLWSVATGVGRRGYRKSPVTVVLERPDGKRATVRKAGSDSVTLRGEPGELLLHAFGRDEARVEFDGSAANVAAVTALDRSM</sequence>
<dbReference type="EMBL" id="RKLP01000004">
    <property type="protein sequence ID" value="RVW09741.1"/>
    <property type="molecule type" value="Genomic_DNA"/>
</dbReference>
<dbReference type="InterPro" id="IPR017517">
    <property type="entry name" value="Maleyloyr_isom"/>
</dbReference>
<accession>A0A3S3AJH5</accession>
<evidence type="ECO:0000313" key="1">
    <source>
        <dbReference type="EMBL" id="RVW09741.1"/>
    </source>
</evidence>
<dbReference type="InterPro" id="IPR034660">
    <property type="entry name" value="DinB/YfiT-like"/>
</dbReference>
<keyword evidence="2" id="KW-1185">Reference proteome</keyword>
<dbReference type="SUPFAM" id="SSF109854">
    <property type="entry name" value="DinB/YfiT-like putative metalloenzymes"/>
    <property type="match status" value="1"/>
</dbReference>
<dbReference type="NCBIfam" id="TIGR03085">
    <property type="entry name" value="TIGR03085 family metal-binding protein"/>
    <property type="match status" value="1"/>
</dbReference>
<evidence type="ECO:0000313" key="2">
    <source>
        <dbReference type="Proteomes" id="UP000286208"/>
    </source>
</evidence>
<reference evidence="1 2" key="1">
    <citation type="submission" date="2018-11" db="EMBL/GenBank/DDBJ databases">
        <title>Rhodococcus spongicola sp. nov. and Rhodococcus xishaensis sp. nov. from marine sponges.</title>
        <authorList>
            <person name="Li L."/>
            <person name="Lin H.W."/>
        </authorList>
    </citation>
    <scope>NUCLEOTIDE SEQUENCE [LARGE SCALE GENOMIC DNA]</scope>
    <source>
        <strain evidence="1 2">CCTCC AB2014297</strain>
    </source>
</reference>
<name>A0A3S3AJH5_9NOCA</name>
<dbReference type="Proteomes" id="UP000286208">
    <property type="component" value="Unassembled WGS sequence"/>
</dbReference>
<dbReference type="AlphaFoldDB" id="A0A3S3AJH5"/>
<proteinExistence type="predicted"/>
<dbReference type="OrthoDB" id="3268903at2"/>
<organism evidence="1 2">
    <name type="scientific">Prescottella agglutinans</name>
    <dbReference type="NCBI Taxonomy" id="1644129"/>
    <lineage>
        <taxon>Bacteria</taxon>
        <taxon>Bacillati</taxon>
        <taxon>Actinomycetota</taxon>
        <taxon>Actinomycetes</taxon>
        <taxon>Mycobacteriales</taxon>
        <taxon>Nocardiaceae</taxon>
        <taxon>Prescottella</taxon>
    </lineage>
</organism>
<protein>
    <submittedName>
        <fullName evidence="1">TIGR03085 family protein</fullName>
    </submittedName>
</protein>